<dbReference type="GeneID" id="17037622"/>
<dbReference type="Proteomes" id="UP000007264">
    <property type="component" value="Unassembled WGS sequence"/>
</dbReference>
<dbReference type="KEGG" id="csl:COCSUDRAFT_34196"/>
<dbReference type="RefSeq" id="XP_005644194.1">
    <property type="nucleotide sequence ID" value="XM_005644137.1"/>
</dbReference>
<keyword evidence="2" id="KW-1185">Reference proteome</keyword>
<reference evidence="1 2" key="1">
    <citation type="journal article" date="2012" name="Genome Biol.">
        <title>The genome of the polar eukaryotic microalga coccomyxa subellipsoidea reveals traits of cold adaptation.</title>
        <authorList>
            <person name="Blanc G."/>
            <person name="Agarkova I."/>
            <person name="Grimwood J."/>
            <person name="Kuo A."/>
            <person name="Brueggeman A."/>
            <person name="Dunigan D."/>
            <person name="Gurnon J."/>
            <person name="Ladunga I."/>
            <person name="Lindquist E."/>
            <person name="Lucas S."/>
            <person name="Pangilinan J."/>
            <person name="Proschold T."/>
            <person name="Salamov A."/>
            <person name="Schmutz J."/>
            <person name="Weeks D."/>
            <person name="Yamada T."/>
            <person name="Claverie J.M."/>
            <person name="Grigoriev I."/>
            <person name="Van Etten J."/>
            <person name="Lomsadze A."/>
            <person name="Borodovsky M."/>
        </authorList>
    </citation>
    <scope>NUCLEOTIDE SEQUENCE [LARGE SCALE GENOMIC DNA]</scope>
    <source>
        <strain evidence="1 2">C-169</strain>
    </source>
</reference>
<protein>
    <submittedName>
        <fullName evidence="1">Uncharacterized protein</fullName>
    </submittedName>
</protein>
<organism evidence="1 2">
    <name type="scientific">Coccomyxa subellipsoidea (strain C-169)</name>
    <name type="common">Green microalga</name>
    <dbReference type="NCBI Taxonomy" id="574566"/>
    <lineage>
        <taxon>Eukaryota</taxon>
        <taxon>Viridiplantae</taxon>
        <taxon>Chlorophyta</taxon>
        <taxon>core chlorophytes</taxon>
        <taxon>Trebouxiophyceae</taxon>
        <taxon>Trebouxiophyceae incertae sedis</taxon>
        <taxon>Coccomyxaceae</taxon>
        <taxon>Coccomyxa</taxon>
        <taxon>Coccomyxa subellipsoidea</taxon>
    </lineage>
</organism>
<name>I0YMN1_COCSC</name>
<dbReference type="EMBL" id="AGSI01000018">
    <property type="protein sequence ID" value="EIE19650.1"/>
    <property type="molecule type" value="Genomic_DNA"/>
</dbReference>
<gene>
    <name evidence="1" type="ORF">COCSUDRAFT_34196</name>
</gene>
<accession>I0YMN1</accession>
<evidence type="ECO:0000313" key="2">
    <source>
        <dbReference type="Proteomes" id="UP000007264"/>
    </source>
</evidence>
<sequence length="66" mass="7175">MASPSKEAQPCLPDRASNAPQKCLVARVVQTAPNLPFPGIGIPSAKAQVYGYEQKPIHRREHLVPD</sequence>
<dbReference type="AlphaFoldDB" id="I0YMN1"/>
<comment type="caution">
    <text evidence="1">The sequence shown here is derived from an EMBL/GenBank/DDBJ whole genome shotgun (WGS) entry which is preliminary data.</text>
</comment>
<evidence type="ECO:0000313" key="1">
    <source>
        <dbReference type="EMBL" id="EIE19650.1"/>
    </source>
</evidence>
<proteinExistence type="predicted"/>